<dbReference type="SUPFAM" id="SSF49503">
    <property type="entry name" value="Cupredoxins"/>
    <property type="match status" value="3"/>
</dbReference>
<dbReference type="Proteomes" id="UP000590740">
    <property type="component" value="Unassembled WGS sequence"/>
</dbReference>
<reference evidence="3 4" key="1">
    <citation type="submission" date="2020-08" db="EMBL/GenBank/DDBJ databases">
        <title>Genomic Encyclopedia of Type Strains, Phase IV (KMG-IV): sequencing the most valuable type-strain genomes for metagenomic binning, comparative biology and taxonomic classification.</title>
        <authorList>
            <person name="Goeker M."/>
        </authorList>
    </citation>
    <scope>NUCLEOTIDE SEQUENCE [LARGE SCALE GENOMIC DNA]</scope>
    <source>
        <strain evidence="3 4">DSM 12252</strain>
    </source>
</reference>
<dbReference type="PANTHER" id="PTHR48267:SF1">
    <property type="entry name" value="BILIRUBIN OXIDASE"/>
    <property type="match status" value="1"/>
</dbReference>
<dbReference type="Gene3D" id="2.60.40.420">
    <property type="entry name" value="Cupredoxins - blue copper proteins"/>
    <property type="match status" value="3"/>
</dbReference>
<comment type="caution">
    <text evidence="3">The sequence shown here is derived from an EMBL/GenBank/DDBJ whole genome shotgun (WGS) entry which is preliminary data.</text>
</comment>
<dbReference type="NCBIfam" id="TIGR01409">
    <property type="entry name" value="TAT_signal_seq"/>
    <property type="match status" value="1"/>
</dbReference>
<dbReference type="Pfam" id="PF07731">
    <property type="entry name" value="Cu-oxidase_2"/>
    <property type="match status" value="1"/>
</dbReference>
<dbReference type="InterPro" id="IPR011707">
    <property type="entry name" value="Cu-oxidase-like_N"/>
</dbReference>
<dbReference type="PANTHER" id="PTHR48267">
    <property type="entry name" value="CUPREDOXIN SUPERFAMILY PROTEIN"/>
    <property type="match status" value="1"/>
</dbReference>
<dbReference type="GO" id="GO:0016491">
    <property type="term" value="F:oxidoreductase activity"/>
    <property type="evidence" value="ECO:0007669"/>
    <property type="project" value="InterPro"/>
</dbReference>
<gene>
    <name evidence="3" type="ORF">HNQ65_001114</name>
</gene>
<evidence type="ECO:0000313" key="4">
    <source>
        <dbReference type="Proteomes" id="UP000590740"/>
    </source>
</evidence>
<dbReference type="PROSITE" id="PS51318">
    <property type="entry name" value="TAT"/>
    <property type="match status" value="1"/>
</dbReference>
<organism evidence="3 4">
    <name type="scientific">Prosthecobacter vanneervenii</name>
    <dbReference type="NCBI Taxonomy" id="48466"/>
    <lineage>
        <taxon>Bacteria</taxon>
        <taxon>Pseudomonadati</taxon>
        <taxon>Verrucomicrobiota</taxon>
        <taxon>Verrucomicrobiia</taxon>
        <taxon>Verrucomicrobiales</taxon>
        <taxon>Verrucomicrobiaceae</taxon>
        <taxon>Prosthecobacter</taxon>
    </lineage>
</organism>
<evidence type="ECO:0000259" key="1">
    <source>
        <dbReference type="Pfam" id="PF07731"/>
    </source>
</evidence>
<proteinExistence type="predicted"/>
<sequence length="617" mass="68893">MQSESKPQTSRRDFIKAGLTAAAGTSVFGIGNSSRADVPLPIPSTIFKGAIENTVVPRWTDEMPRHQWVPPLSAGTEPAEYNGVGVGKVFHGVAPEWDPAVRGKDIPQIPEAEWSKYPVQYYRMHADVENMQILPTKMGLQTPLWRWCGRGPGLTDITTPQFRFRVGQPAMVRVTNNLPEETGIHMHGGHWPSHSDGHASFFVLPGEERDYYYPNVLPRKPGTNIADVSESPSTMWFHDHAQDMTAIHVARGMVGTCKGFDDLELGLITRGVLPGIKGKSDVGPEYYNPYDEYLTFTDRVFTQAGAAWYDSNSHNGYIGNVETVNGRAYPKMTVEARKYRFRLHGGSTARWRRIRVADAAGATISYLHIGHDAWLFDKAQTTQSVLISPGKRADVIIDFSKFKPGTKLYIENILDQTAGTGPTGTLESENVNVVVGKPAYSHQLLEFNVVAKNAAYPDASIIAGTPLRPHEKILDSDIVARRSFLFERKNGAWSMNGGFYDKNVANACPTINTAEEWTLTNSAGGWWHPIHIHLESHQQVANLTTGKVPPYWDTQKQDITKLGPNSSIKIRLRFRTFKGPFVFHCHNNEHEDFEMMNQFDPRAVGSLLPQPPQQFFP</sequence>
<feature type="domain" description="Plastocyanin-like" evidence="2">
    <location>
        <begin position="158"/>
        <end position="256"/>
    </location>
</feature>
<dbReference type="InterPro" id="IPR045087">
    <property type="entry name" value="Cu-oxidase_fam"/>
</dbReference>
<dbReference type="GO" id="GO:0005507">
    <property type="term" value="F:copper ion binding"/>
    <property type="evidence" value="ECO:0007669"/>
    <property type="project" value="InterPro"/>
</dbReference>
<evidence type="ECO:0000259" key="2">
    <source>
        <dbReference type="Pfam" id="PF07732"/>
    </source>
</evidence>
<dbReference type="RefSeq" id="WP_184338491.1">
    <property type="nucleotide sequence ID" value="NZ_JACHIG010000002.1"/>
</dbReference>
<dbReference type="InterPro" id="IPR008972">
    <property type="entry name" value="Cupredoxin"/>
</dbReference>
<dbReference type="InterPro" id="IPR006311">
    <property type="entry name" value="TAT_signal"/>
</dbReference>
<dbReference type="Pfam" id="PF07732">
    <property type="entry name" value="Cu-oxidase_3"/>
    <property type="match status" value="1"/>
</dbReference>
<name>A0A7W7Y8E1_9BACT</name>
<accession>A0A7W7Y8E1</accession>
<evidence type="ECO:0000313" key="3">
    <source>
        <dbReference type="EMBL" id="MBB5031546.1"/>
    </source>
</evidence>
<protein>
    <submittedName>
        <fullName evidence="3">FtsP/CotA-like multicopper oxidase with cupredoxin domain</fullName>
    </submittedName>
</protein>
<dbReference type="EMBL" id="JACHIG010000002">
    <property type="protein sequence ID" value="MBB5031546.1"/>
    <property type="molecule type" value="Genomic_DNA"/>
</dbReference>
<dbReference type="InterPro" id="IPR011706">
    <property type="entry name" value="Cu-oxidase_C"/>
</dbReference>
<keyword evidence="4" id="KW-1185">Reference proteome</keyword>
<feature type="domain" description="Plastocyanin-like" evidence="1">
    <location>
        <begin position="491"/>
        <end position="600"/>
    </location>
</feature>
<dbReference type="InterPro" id="IPR019546">
    <property type="entry name" value="TAT_signal_bac_arc"/>
</dbReference>
<dbReference type="AlphaFoldDB" id="A0A7W7Y8E1"/>